<organism evidence="3 4">
    <name type="scientific">Pseudaquabacterium inlustre</name>
    <dbReference type="NCBI Taxonomy" id="2984192"/>
    <lineage>
        <taxon>Bacteria</taxon>
        <taxon>Pseudomonadati</taxon>
        <taxon>Pseudomonadota</taxon>
        <taxon>Betaproteobacteria</taxon>
        <taxon>Burkholderiales</taxon>
        <taxon>Sphaerotilaceae</taxon>
        <taxon>Pseudaquabacterium</taxon>
    </lineage>
</organism>
<feature type="chain" id="PRO_5045963170" description="Lipoprotein" evidence="2">
    <location>
        <begin position="29"/>
        <end position="210"/>
    </location>
</feature>
<accession>A0ABU9CM87</accession>
<feature type="signal peptide" evidence="2">
    <location>
        <begin position="1"/>
        <end position="28"/>
    </location>
</feature>
<dbReference type="EMBL" id="JBBUTH010000009">
    <property type="protein sequence ID" value="MEK8052280.1"/>
    <property type="molecule type" value="Genomic_DNA"/>
</dbReference>
<dbReference type="Proteomes" id="UP001365405">
    <property type="component" value="Unassembled WGS sequence"/>
</dbReference>
<feature type="region of interest" description="Disordered" evidence="1">
    <location>
        <begin position="125"/>
        <end position="210"/>
    </location>
</feature>
<comment type="caution">
    <text evidence="3">The sequence shown here is derived from an EMBL/GenBank/DDBJ whole genome shotgun (WGS) entry which is preliminary data.</text>
</comment>
<evidence type="ECO:0000313" key="4">
    <source>
        <dbReference type="Proteomes" id="UP001365405"/>
    </source>
</evidence>
<feature type="compositionally biased region" description="Low complexity" evidence="1">
    <location>
        <begin position="172"/>
        <end position="185"/>
    </location>
</feature>
<dbReference type="PROSITE" id="PS51257">
    <property type="entry name" value="PROKAR_LIPOPROTEIN"/>
    <property type="match status" value="1"/>
</dbReference>
<keyword evidence="2" id="KW-0732">Signal</keyword>
<proteinExistence type="predicted"/>
<protein>
    <recommendedName>
        <fullName evidence="5">Lipoprotein</fullName>
    </recommendedName>
</protein>
<name>A0ABU9CM87_9BURK</name>
<dbReference type="RefSeq" id="WP_341411994.1">
    <property type="nucleotide sequence ID" value="NZ_JBBUTH010000009.1"/>
</dbReference>
<gene>
    <name evidence="3" type="ORF">AACH10_18660</name>
</gene>
<feature type="compositionally biased region" description="Low complexity" evidence="1">
    <location>
        <begin position="135"/>
        <end position="148"/>
    </location>
</feature>
<evidence type="ECO:0000256" key="2">
    <source>
        <dbReference type="SAM" id="SignalP"/>
    </source>
</evidence>
<sequence>MPRLRHTPAARAPALRRGALACSLLTLAACGQVQVRTLATGEVERPAYALGGGSMAQLRDEAQRLCPNGAEVLRQSQRIDGARGSPPAESWYGRWWQATQTTVAPPRHDAQLLVLCQATPGSGQLARLPEPVPPAAAASQSAAQGLAAHGQPKASGSAAPVGEGELRDGLTAALSRAAVRSAAEPAPGPAPQPVSARKPMRASSAPVLTY</sequence>
<reference evidence="3 4" key="1">
    <citation type="submission" date="2024-04" db="EMBL/GenBank/DDBJ databases">
        <title>Novel species of the genus Ideonella isolated from streams.</title>
        <authorList>
            <person name="Lu H."/>
        </authorList>
    </citation>
    <scope>NUCLEOTIDE SEQUENCE [LARGE SCALE GENOMIC DNA]</scope>
    <source>
        <strain evidence="3 4">DXS22W</strain>
    </source>
</reference>
<keyword evidence="4" id="KW-1185">Reference proteome</keyword>
<evidence type="ECO:0008006" key="5">
    <source>
        <dbReference type="Google" id="ProtNLM"/>
    </source>
</evidence>
<evidence type="ECO:0000256" key="1">
    <source>
        <dbReference type="SAM" id="MobiDB-lite"/>
    </source>
</evidence>
<evidence type="ECO:0000313" key="3">
    <source>
        <dbReference type="EMBL" id="MEK8052280.1"/>
    </source>
</evidence>